<sequence length="66" mass="7377">VGLKQMCLRSLSSSRDEASSLNDSRLESPGLSLKPIFPGGSFFRAVWEPEGADGRRQREDNEKRQP</sequence>
<dbReference type="AlphaFoldDB" id="A0A667XSR0"/>
<accession>A0A667XSR0</accession>
<dbReference type="Ensembl" id="ENSMMDT00005015481.1">
    <property type="protein sequence ID" value="ENSMMDP00005015074.1"/>
    <property type="gene ID" value="ENSMMDG00005007724.1"/>
</dbReference>
<reference evidence="2" key="3">
    <citation type="submission" date="2025-09" db="UniProtKB">
        <authorList>
            <consortium name="Ensembl"/>
        </authorList>
    </citation>
    <scope>IDENTIFICATION</scope>
</reference>
<dbReference type="Proteomes" id="UP000472263">
    <property type="component" value="Chromosome 4"/>
</dbReference>
<reference evidence="2" key="2">
    <citation type="submission" date="2025-08" db="UniProtKB">
        <authorList>
            <consortium name="Ensembl"/>
        </authorList>
    </citation>
    <scope>IDENTIFICATION</scope>
</reference>
<keyword evidence="3" id="KW-1185">Reference proteome</keyword>
<evidence type="ECO:0000313" key="2">
    <source>
        <dbReference type="Ensembl" id="ENSMMDP00005015074.1"/>
    </source>
</evidence>
<reference evidence="2" key="1">
    <citation type="submission" date="2019-06" db="EMBL/GenBank/DDBJ databases">
        <authorList>
            <consortium name="Wellcome Sanger Institute Data Sharing"/>
        </authorList>
    </citation>
    <scope>NUCLEOTIDE SEQUENCE [LARGE SCALE GENOMIC DNA]</scope>
</reference>
<dbReference type="InParanoid" id="A0A667XSR0"/>
<name>A0A667XSR0_9TELE</name>
<feature type="compositionally biased region" description="Low complexity" evidence="1">
    <location>
        <begin position="8"/>
        <end position="23"/>
    </location>
</feature>
<evidence type="ECO:0000313" key="3">
    <source>
        <dbReference type="Proteomes" id="UP000472263"/>
    </source>
</evidence>
<protein>
    <submittedName>
        <fullName evidence="2">Uncharacterized protein</fullName>
    </submittedName>
</protein>
<organism evidence="2 3">
    <name type="scientific">Myripristis murdjan</name>
    <name type="common">pinecone soldierfish</name>
    <dbReference type="NCBI Taxonomy" id="586833"/>
    <lineage>
        <taxon>Eukaryota</taxon>
        <taxon>Metazoa</taxon>
        <taxon>Chordata</taxon>
        <taxon>Craniata</taxon>
        <taxon>Vertebrata</taxon>
        <taxon>Euteleostomi</taxon>
        <taxon>Actinopterygii</taxon>
        <taxon>Neopterygii</taxon>
        <taxon>Teleostei</taxon>
        <taxon>Neoteleostei</taxon>
        <taxon>Acanthomorphata</taxon>
        <taxon>Holocentriformes</taxon>
        <taxon>Holocentridae</taxon>
        <taxon>Myripristis</taxon>
    </lineage>
</organism>
<feature type="region of interest" description="Disordered" evidence="1">
    <location>
        <begin position="1"/>
        <end position="33"/>
    </location>
</feature>
<evidence type="ECO:0000256" key="1">
    <source>
        <dbReference type="SAM" id="MobiDB-lite"/>
    </source>
</evidence>
<proteinExistence type="predicted"/>